<dbReference type="CDD" id="cd02511">
    <property type="entry name" value="Beta4Glucosyltransferase"/>
    <property type="match status" value="1"/>
</dbReference>
<feature type="domain" description="Glycosyltransferase 2-like" evidence="2">
    <location>
        <begin position="5"/>
        <end position="91"/>
    </location>
</feature>
<dbReference type="OrthoDB" id="9815923at2"/>
<dbReference type="PANTHER" id="PTHR43630:SF2">
    <property type="entry name" value="GLYCOSYLTRANSFERASE"/>
    <property type="match status" value="1"/>
</dbReference>
<dbReference type="Gene3D" id="3.90.550.10">
    <property type="entry name" value="Spore Coat Polysaccharide Biosynthesis Protein SpsA, Chain A"/>
    <property type="match status" value="1"/>
</dbReference>
<organism evidence="3 4">
    <name type="scientific">Enterobacter genomosp. O</name>
    <dbReference type="NCBI Taxonomy" id="2364150"/>
    <lineage>
        <taxon>Bacteria</taxon>
        <taxon>Pseudomonadati</taxon>
        <taxon>Pseudomonadota</taxon>
        <taxon>Gammaproteobacteria</taxon>
        <taxon>Enterobacterales</taxon>
        <taxon>Enterobacteriaceae</taxon>
        <taxon>Enterobacter</taxon>
        <taxon>Enterobacter cloacae complex</taxon>
        <taxon>Enterobacter cloacae complex clade O</taxon>
    </lineage>
</organism>
<keyword evidence="4" id="KW-1185">Reference proteome</keyword>
<gene>
    <name evidence="3" type="ORF">AWI28_23115</name>
</gene>
<dbReference type="Proteomes" id="UP000064715">
    <property type="component" value="Unassembled WGS sequence"/>
</dbReference>
<protein>
    <submittedName>
        <fullName evidence="3">Family 2 glycosyl transferase</fullName>
    </submittedName>
</protein>
<reference evidence="4" key="1">
    <citation type="submission" date="2016-01" db="EMBL/GenBank/DDBJ databases">
        <title>WGS of SAMN04407783.</title>
        <authorList>
            <person name="Adams M."/>
            <person name="Sutton G."/>
            <person name="Nelson K."/>
            <person name="Thaden J."/>
            <person name="Fowler V."/>
            <person name="Mccorrison J."/>
            <person name="Sanka R."/>
            <person name="Brinkac L."/>
            <person name="Nierman W."/>
        </authorList>
    </citation>
    <scope>NUCLEOTIDE SEQUENCE [LARGE SCALE GENOMIC DNA]</scope>
    <source>
        <strain evidence="4">GN04363</strain>
    </source>
</reference>
<keyword evidence="3" id="KW-0808">Transferase</keyword>
<proteinExistence type="inferred from homology"/>
<dbReference type="InterPro" id="IPR001173">
    <property type="entry name" value="Glyco_trans_2-like"/>
</dbReference>
<dbReference type="InterPro" id="IPR029044">
    <property type="entry name" value="Nucleotide-diphossugar_trans"/>
</dbReference>
<dbReference type="RefSeq" id="WP_059312385.1">
    <property type="nucleotide sequence ID" value="NZ_LRCR01000042.1"/>
</dbReference>
<dbReference type="PANTHER" id="PTHR43630">
    <property type="entry name" value="POLY-BETA-1,6-N-ACETYL-D-GLUCOSAMINE SYNTHASE"/>
    <property type="match status" value="1"/>
</dbReference>
<sequence>MFKLTVCLLTCNSARLLREVIPPLLTVADEIVVVDSGSTDTTLDICREYGLSIHHHPYAMHGAQMNYAVDLASNDWVLCMDSDEILDAETVDFILALKAGDEPSADRAWRIVRYWHVLGEEVRTIYPVSSPDFPVRLFNRTQARFNHRPVDDKVEGNLTAVKMPGRVRHDTFYNLHEVFNKLNSYTTRLVKYQPARPSIGRGIISAIGAFFKWYLFSGAWRQGKVGVVTGLYATAYSFLKYFKSWYQHQEKKEPVAKEQTDSQTAK</sequence>
<name>A0A0X4EGW8_9ENTR</name>
<evidence type="ECO:0000259" key="2">
    <source>
        <dbReference type="Pfam" id="PF00535"/>
    </source>
</evidence>
<accession>A0A0X4EGW8</accession>
<comment type="similarity">
    <text evidence="1">Belongs to the glycosyltransferase 2 family. WaaE/KdtX subfamily.</text>
</comment>
<comment type="caution">
    <text evidence="3">The sequence shown here is derived from an EMBL/GenBank/DDBJ whole genome shotgun (WGS) entry which is preliminary data.</text>
</comment>
<dbReference type="Pfam" id="PF00535">
    <property type="entry name" value="Glycos_transf_2"/>
    <property type="match status" value="1"/>
</dbReference>
<evidence type="ECO:0000313" key="4">
    <source>
        <dbReference type="Proteomes" id="UP000064715"/>
    </source>
</evidence>
<dbReference type="SUPFAM" id="SSF53448">
    <property type="entry name" value="Nucleotide-diphospho-sugar transferases"/>
    <property type="match status" value="1"/>
</dbReference>
<evidence type="ECO:0000256" key="1">
    <source>
        <dbReference type="ARBA" id="ARBA00038494"/>
    </source>
</evidence>
<dbReference type="EMBL" id="LRCR01000042">
    <property type="protein sequence ID" value="KUQ80848.1"/>
    <property type="molecule type" value="Genomic_DNA"/>
</dbReference>
<dbReference type="AlphaFoldDB" id="A0A0X4EGW8"/>
<dbReference type="GO" id="GO:0016740">
    <property type="term" value="F:transferase activity"/>
    <property type="evidence" value="ECO:0007669"/>
    <property type="project" value="UniProtKB-KW"/>
</dbReference>
<evidence type="ECO:0000313" key="3">
    <source>
        <dbReference type="EMBL" id="KUQ80848.1"/>
    </source>
</evidence>